<dbReference type="GO" id="GO:0008121">
    <property type="term" value="F:quinol-cytochrome-c reductase activity"/>
    <property type="evidence" value="ECO:0007669"/>
    <property type="project" value="EnsemblFungi"/>
</dbReference>
<protein>
    <submittedName>
        <fullName evidence="2">Uncharacterized protein</fullName>
    </submittedName>
</protein>
<name>A0A1E4TW51_PACTA</name>
<evidence type="ECO:0000313" key="3">
    <source>
        <dbReference type="Proteomes" id="UP000094236"/>
    </source>
</evidence>
<dbReference type="EMBL" id="KV454013">
    <property type="protein sequence ID" value="ODV95966.1"/>
    <property type="molecule type" value="Genomic_DNA"/>
</dbReference>
<organism evidence="2 3">
    <name type="scientific">Pachysolen tannophilus NRRL Y-2460</name>
    <dbReference type="NCBI Taxonomy" id="669874"/>
    <lineage>
        <taxon>Eukaryota</taxon>
        <taxon>Fungi</taxon>
        <taxon>Dikarya</taxon>
        <taxon>Ascomycota</taxon>
        <taxon>Saccharomycotina</taxon>
        <taxon>Pichiomycetes</taxon>
        <taxon>Pachysolenaceae</taxon>
        <taxon>Pachysolen</taxon>
    </lineage>
</organism>
<evidence type="ECO:0000313" key="2">
    <source>
        <dbReference type="EMBL" id="ODV95966.1"/>
    </source>
</evidence>
<accession>A0A1E4TW51</accession>
<feature type="transmembrane region" description="Helical" evidence="1">
    <location>
        <begin position="12"/>
        <end position="35"/>
    </location>
</feature>
<keyword evidence="1" id="KW-0472">Membrane</keyword>
<dbReference type="PANTHER" id="PTHR28254:SF1">
    <property type="entry name" value="CYTOCHROME B-C1 COMPLEX SUBUNIT 10, MITOCHONDRIAL"/>
    <property type="match status" value="1"/>
</dbReference>
<keyword evidence="1" id="KW-1133">Transmembrane helix</keyword>
<dbReference type="STRING" id="669874.A0A1E4TW51"/>
<dbReference type="OrthoDB" id="2391627at2759"/>
<sequence length="68" mass="7782">KTLPHFGRFNSAGFLAYTPVLTFWGLATVFGIFTFTDNIPAFKRAIYQKIPYVGEHWIHNPDPEDVPL</sequence>
<gene>
    <name evidence="2" type="ORF">PACTADRAFT_40676</name>
</gene>
<feature type="non-terminal residue" evidence="2">
    <location>
        <position position="1"/>
    </location>
</feature>
<dbReference type="GO" id="GO:0045275">
    <property type="term" value="C:respiratory chain complex III"/>
    <property type="evidence" value="ECO:0007669"/>
    <property type="project" value="EnsemblFungi"/>
</dbReference>
<keyword evidence="1" id="KW-0812">Transmembrane</keyword>
<dbReference type="InterPro" id="IPR019182">
    <property type="entry name" value="Cytochrome_b-c1_su10_fun"/>
</dbReference>
<reference evidence="3" key="1">
    <citation type="submission" date="2016-05" db="EMBL/GenBank/DDBJ databases">
        <title>Comparative genomics of biotechnologically important yeasts.</title>
        <authorList>
            <consortium name="DOE Joint Genome Institute"/>
            <person name="Riley R."/>
            <person name="Haridas S."/>
            <person name="Wolfe K.H."/>
            <person name="Lopes M.R."/>
            <person name="Hittinger C.T."/>
            <person name="Goker M."/>
            <person name="Salamov A."/>
            <person name="Wisecaver J."/>
            <person name="Long T.M."/>
            <person name="Aerts A.L."/>
            <person name="Barry K."/>
            <person name="Choi C."/>
            <person name="Clum A."/>
            <person name="Coughlan A.Y."/>
            <person name="Deshpande S."/>
            <person name="Douglass A.P."/>
            <person name="Hanson S.J."/>
            <person name="Klenk H.-P."/>
            <person name="Labutti K."/>
            <person name="Lapidus A."/>
            <person name="Lindquist E."/>
            <person name="Lipzen A."/>
            <person name="Meier-Kolthoff J.P."/>
            <person name="Ohm R.A."/>
            <person name="Otillar R.P."/>
            <person name="Pangilinan J."/>
            <person name="Peng Y."/>
            <person name="Rokas A."/>
            <person name="Rosa C.A."/>
            <person name="Scheuner C."/>
            <person name="Sibirny A.A."/>
            <person name="Slot J.C."/>
            <person name="Stielow J.B."/>
            <person name="Sun H."/>
            <person name="Kurtzman C.P."/>
            <person name="Blackwell M."/>
            <person name="Grigoriev I.V."/>
            <person name="Jeffries T.W."/>
        </authorList>
    </citation>
    <scope>NUCLEOTIDE SEQUENCE [LARGE SCALE GENOMIC DNA]</scope>
    <source>
        <strain evidence="3">NRRL Y-2460</strain>
    </source>
</reference>
<dbReference type="GO" id="GO:0006122">
    <property type="term" value="P:mitochondrial electron transport, ubiquinol to cytochrome c"/>
    <property type="evidence" value="ECO:0007669"/>
    <property type="project" value="EnsemblFungi"/>
</dbReference>
<dbReference type="PANTHER" id="PTHR28254">
    <property type="entry name" value="CYTOCHROME B-C1 COMPLEX SUBUNIT 10"/>
    <property type="match status" value="1"/>
</dbReference>
<evidence type="ECO:0000256" key="1">
    <source>
        <dbReference type="SAM" id="Phobius"/>
    </source>
</evidence>
<dbReference type="Proteomes" id="UP000094236">
    <property type="component" value="Unassembled WGS sequence"/>
</dbReference>
<proteinExistence type="predicted"/>
<dbReference type="AlphaFoldDB" id="A0A1E4TW51"/>
<dbReference type="GO" id="GO:0005743">
    <property type="term" value="C:mitochondrial inner membrane"/>
    <property type="evidence" value="ECO:0007669"/>
    <property type="project" value="EnsemblFungi"/>
</dbReference>
<keyword evidence="3" id="KW-1185">Reference proteome</keyword>
<dbReference type="Pfam" id="PF09796">
    <property type="entry name" value="QCR10"/>
    <property type="match status" value="1"/>
</dbReference>